<keyword evidence="2" id="KW-1185">Reference proteome</keyword>
<name>A0A433SUG0_ELYCH</name>
<dbReference type="EMBL" id="RQTK01000999">
    <property type="protein sequence ID" value="RUS72929.1"/>
    <property type="molecule type" value="Genomic_DNA"/>
</dbReference>
<protein>
    <submittedName>
        <fullName evidence="1">Uncharacterized protein</fullName>
    </submittedName>
</protein>
<organism evidence="1 2">
    <name type="scientific">Elysia chlorotica</name>
    <name type="common">Eastern emerald elysia</name>
    <name type="synonym">Sea slug</name>
    <dbReference type="NCBI Taxonomy" id="188477"/>
    <lineage>
        <taxon>Eukaryota</taxon>
        <taxon>Metazoa</taxon>
        <taxon>Spiralia</taxon>
        <taxon>Lophotrochozoa</taxon>
        <taxon>Mollusca</taxon>
        <taxon>Gastropoda</taxon>
        <taxon>Heterobranchia</taxon>
        <taxon>Euthyneura</taxon>
        <taxon>Panpulmonata</taxon>
        <taxon>Sacoglossa</taxon>
        <taxon>Placobranchoidea</taxon>
        <taxon>Plakobranchidae</taxon>
        <taxon>Elysia</taxon>
    </lineage>
</organism>
<proteinExistence type="predicted"/>
<dbReference type="AlphaFoldDB" id="A0A433SUG0"/>
<comment type="caution">
    <text evidence="1">The sequence shown here is derived from an EMBL/GenBank/DDBJ whole genome shotgun (WGS) entry which is preliminary data.</text>
</comment>
<accession>A0A433SUG0</accession>
<evidence type="ECO:0000313" key="1">
    <source>
        <dbReference type="EMBL" id="RUS72929.1"/>
    </source>
</evidence>
<evidence type="ECO:0000313" key="2">
    <source>
        <dbReference type="Proteomes" id="UP000271974"/>
    </source>
</evidence>
<gene>
    <name evidence="1" type="ORF">EGW08_019302</name>
</gene>
<sequence length="221" mass="23911">METVVVLSRECGRVAGVVECGRVWSRVGRVVESRVWSGWSGRECGRGGRVWSRVVVLSRECGRESRVWSGWSGRESGRVAGVVGVVECGRVESRVWSRVARVVGWSGWSSVVVLSRECGRESREWLSRGSGRGGRVWSSVVASREGGRVASVVGVVRSRVWSGGRVESRVWSGWSSVVVLSSESGRVASVVGVVECGRVCGRVEGWWSSRRVVVSSGRGGS</sequence>
<reference evidence="1 2" key="1">
    <citation type="submission" date="2019-01" db="EMBL/GenBank/DDBJ databases">
        <title>A draft genome assembly of the solar-powered sea slug Elysia chlorotica.</title>
        <authorList>
            <person name="Cai H."/>
            <person name="Li Q."/>
            <person name="Fang X."/>
            <person name="Li J."/>
            <person name="Curtis N.E."/>
            <person name="Altenburger A."/>
            <person name="Shibata T."/>
            <person name="Feng M."/>
            <person name="Maeda T."/>
            <person name="Schwartz J.A."/>
            <person name="Shigenobu S."/>
            <person name="Lundholm N."/>
            <person name="Nishiyama T."/>
            <person name="Yang H."/>
            <person name="Hasebe M."/>
            <person name="Li S."/>
            <person name="Pierce S.K."/>
            <person name="Wang J."/>
        </authorList>
    </citation>
    <scope>NUCLEOTIDE SEQUENCE [LARGE SCALE GENOMIC DNA]</scope>
    <source>
        <strain evidence="1">EC2010</strain>
        <tissue evidence="1">Whole organism of an adult</tissue>
    </source>
</reference>
<dbReference type="Proteomes" id="UP000271974">
    <property type="component" value="Unassembled WGS sequence"/>
</dbReference>